<gene>
    <name evidence="2" type="ORF">PNAL_LOCUS4364</name>
</gene>
<dbReference type="PANTHER" id="PTHR38488">
    <property type="entry name" value="OXIDOREDUCTASE 9.5 KDA SUBUNIT, PUTATIVE (AFU_ORTHOLOGUE AFUA_5G08980)-RELATED"/>
    <property type="match status" value="1"/>
</dbReference>
<dbReference type="OrthoDB" id="2093409at2759"/>
<evidence type="ECO:0008006" key="4">
    <source>
        <dbReference type="Google" id="ProtNLM"/>
    </source>
</evidence>
<evidence type="ECO:0000313" key="2">
    <source>
        <dbReference type="EMBL" id="CAG8089262.1"/>
    </source>
</evidence>
<name>A0A9W4HQH4_PENNA</name>
<feature type="region of interest" description="Disordered" evidence="1">
    <location>
        <begin position="1"/>
        <end position="50"/>
    </location>
</feature>
<evidence type="ECO:0000313" key="3">
    <source>
        <dbReference type="Proteomes" id="UP001153461"/>
    </source>
</evidence>
<dbReference type="CDD" id="cd22903">
    <property type="entry name" value="NI9M"/>
    <property type="match status" value="1"/>
</dbReference>
<protein>
    <recommendedName>
        <fullName evidence="4">NADH-ubiquinone oxidoreductase 9.5 kDa subunit</fullName>
    </recommendedName>
</protein>
<dbReference type="InterPro" id="IPR039961">
    <property type="entry name" value="Nuo9.5"/>
</dbReference>
<dbReference type="EMBL" id="CAJVNV010000166">
    <property type="protein sequence ID" value="CAG8089262.1"/>
    <property type="molecule type" value="Genomic_DNA"/>
</dbReference>
<sequence>MGECQDQRALGPHLRTSTSPRPSGFNFASLIPATQQPPSGPGVSVHSSMSTPQFWSTPFRYIRWAAHEKPAILASLCIGFMGPVSLATIPPIRRALGDVDPEPVPLTYPSMNLFNSYKTVHKHQSYI</sequence>
<evidence type="ECO:0000256" key="1">
    <source>
        <dbReference type="SAM" id="MobiDB-lite"/>
    </source>
</evidence>
<reference evidence="2" key="1">
    <citation type="submission" date="2021-07" db="EMBL/GenBank/DDBJ databases">
        <authorList>
            <person name="Branca A.L. A."/>
        </authorList>
    </citation>
    <scope>NUCLEOTIDE SEQUENCE</scope>
</reference>
<accession>A0A9W4HQH4</accession>
<dbReference type="Proteomes" id="UP001153461">
    <property type="component" value="Unassembled WGS sequence"/>
</dbReference>
<feature type="compositionally biased region" description="Low complexity" evidence="1">
    <location>
        <begin position="41"/>
        <end position="50"/>
    </location>
</feature>
<organism evidence="2 3">
    <name type="scientific">Penicillium nalgiovense</name>
    <dbReference type="NCBI Taxonomy" id="60175"/>
    <lineage>
        <taxon>Eukaryota</taxon>
        <taxon>Fungi</taxon>
        <taxon>Dikarya</taxon>
        <taxon>Ascomycota</taxon>
        <taxon>Pezizomycotina</taxon>
        <taxon>Eurotiomycetes</taxon>
        <taxon>Eurotiomycetidae</taxon>
        <taxon>Eurotiales</taxon>
        <taxon>Aspergillaceae</taxon>
        <taxon>Penicillium</taxon>
    </lineage>
</organism>
<dbReference type="PANTHER" id="PTHR38488:SF1">
    <property type="entry name" value="OXIDOREDUCTASE 9.5 KDA SUBUNIT, PUTATIVE (AFU_ORTHOLOGUE AFUA_5G08980)-RELATED"/>
    <property type="match status" value="1"/>
</dbReference>
<dbReference type="AlphaFoldDB" id="A0A9W4HQH4"/>
<comment type="caution">
    <text evidence="2">The sequence shown here is derived from an EMBL/GenBank/DDBJ whole genome shotgun (WGS) entry which is preliminary data.</text>
</comment>
<proteinExistence type="predicted"/>